<accession>A0A1H7BNA8</accession>
<organism evidence="1 2">
    <name type="scientific">Pseudomonas linyingensis</name>
    <dbReference type="NCBI Taxonomy" id="915471"/>
    <lineage>
        <taxon>Bacteria</taxon>
        <taxon>Pseudomonadati</taxon>
        <taxon>Pseudomonadota</taxon>
        <taxon>Gammaproteobacteria</taxon>
        <taxon>Pseudomonadales</taxon>
        <taxon>Pseudomonadaceae</taxon>
        <taxon>Pseudomonas</taxon>
    </lineage>
</organism>
<dbReference type="RefSeq" id="WP_090313055.1">
    <property type="nucleotide sequence ID" value="NZ_FNZE01000018.1"/>
</dbReference>
<dbReference type="Proteomes" id="UP000242930">
    <property type="component" value="Unassembled WGS sequence"/>
</dbReference>
<keyword evidence="2" id="KW-1185">Reference proteome</keyword>
<sequence>MYEADEQQAVVLDGDPALQQPIIRQMVVQLRSMDSYGTYDTWSDARVLDPLVLTKARRRAIPVVGDPDETTLSRVKAYYNALAQMIERETGLLAVPMINISHEGFGRALILVGKLVALDKTLRDVHRFGFDSLDALVAEAEKQLAKAAGLVAAHRAVAEL</sequence>
<reference evidence="2" key="1">
    <citation type="submission" date="2016-10" db="EMBL/GenBank/DDBJ databases">
        <authorList>
            <person name="Varghese N."/>
            <person name="Submissions S."/>
        </authorList>
    </citation>
    <scope>NUCLEOTIDE SEQUENCE [LARGE SCALE GENOMIC DNA]</scope>
    <source>
        <strain evidence="2">LMG 25967</strain>
    </source>
</reference>
<proteinExistence type="predicted"/>
<dbReference type="PIRSF" id="PIRSF005788">
    <property type="entry name" value="NifK"/>
    <property type="match status" value="1"/>
</dbReference>
<dbReference type="NCBIfam" id="TIGR02935">
    <property type="entry name" value="NifX-associated nitrogen fixation protein"/>
    <property type="match status" value="1"/>
</dbReference>
<protein>
    <submittedName>
        <fullName evidence="1">Probable nitrogen fixation protein</fullName>
    </submittedName>
</protein>
<evidence type="ECO:0000313" key="1">
    <source>
        <dbReference type="EMBL" id="SEJ78948.1"/>
    </source>
</evidence>
<gene>
    <name evidence="1" type="ORF">SAMN05216201_11829</name>
</gene>
<dbReference type="STRING" id="915471.SAMN05216201_11829"/>
<dbReference type="EMBL" id="FNZE01000018">
    <property type="protein sequence ID" value="SEJ78948.1"/>
    <property type="molecule type" value="Genomic_DNA"/>
</dbReference>
<dbReference type="InterPro" id="IPR004952">
    <property type="entry name" value="NifX-assoc_nitrogen_fix"/>
</dbReference>
<evidence type="ECO:0000313" key="2">
    <source>
        <dbReference type="Proteomes" id="UP000242930"/>
    </source>
</evidence>
<name>A0A1H7BNA8_9PSED</name>
<dbReference type="OrthoDB" id="9808545at2"/>
<dbReference type="Gene3D" id="1.10.3100.20">
    <property type="entry name" value="Protein of unknown function DUF269"/>
    <property type="match status" value="1"/>
</dbReference>
<dbReference type="Pfam" id="PF03270">
    <property type="entry name" value="DUF269"/>
    <property type="match status" value="1"/>
</dbReference>
<dbReference type="AlphaFoldDB" id="A0A1H7BNA8"/>